<accession>F4QLV2</accession>
<evidence type="ECO:0000313" key="2">
    <source>
        <dbReference type="Proteomes" id="UP000006512"/>
    </source>
</evidence>
<dbReference type="STRING" id="715226.ABI_08070"/>
<sequence length="39" mass="4196">MLKNSLRDAASEPIGFASDFGSRVRTINCALVDGGWLAR</sequence>
<dbReference type="EMBL" id="GL883077">
    <property type="protein sequence ID" value="EGF92371.1"/>
    <property type="molecule type" value="Genomic_DNA"/>
</dbReference>
<keyword evidence="2" id="KW-1185">Reference proteome</keyword>
<protein>
    <submittedName>
        <fullName evidence="1">Uncharacterized protein</fullName>
    </submittedName>
</protein>
<reference evidence="2" key="1">
    <citation type="submission" date="2011-03" db="EMBL/GenBank/DDBJ databases">
        <title>Draft genome sequence of Brevundimonas diminuta.</title>
        <authorList>
            <person name="Brown P.J.B."/>
            <person name="Buechlein A."/>
            <person name="Hemmerich C."/>
            <person name="Brun Y.V."/>
        </authorList>
    </citation>
    <scope>NUCLEOTIDE SEQUENCE [LARGE SCALE GENOMIC DNA]</scope>
    <source>
        <strain evidence="2">C19</strain>
    </source>
</reference>
<dbReference type="AlphaFoldDB" id="F4QLV2"/>
<dbReference type="Proteomes" id="UP000006512">
    <property type="component" value="Unassembled WGS sequence"/>
</dbReference>
<dbReference type="HOGENOM" id="CLU_3304004_0_0_5"/>
<name>F4QLV2_9CAUL</name>
<proteinExistence type="predicted"/>
<organism evidence="1 2">
    <name type="scientific">Asticcacaulis biprosthecium C19</name>
    <dbReference type="NCBI Taxonomy" id="715226"/>
    <lineage>
        <taxon>Bacteria</taxon>
        <taxon>Pseudomonadati</taxon>
        <taxon>Pseudomonadota</taxon>
        <taxon>Alphaproteobacteria</taxon>
        <taxon>Caulobacterales</taxon>
        <taxon>Caulobacteraceae</taxon>
        <taxon>Asticcacaulis</taxon>
    </lineage>
</organism>
<gene>
    <name evidence="1" type="ORF">ABI_08070</name>
</gene>
<evidence type="ECO:0000313" key="1">
    <source>
        <dbReference type="EMBL" id="EGF92371.1"/>
    </source>
</evidence>